<dbReference type="Proteomes" id="UP001428341">
    <property type="component" value="Unassembled WGS sequence"/>
</dbReference>
<comment type="caution">
    <text evidence="1">The sequence shown here is derived from an EMBL/GenBank/DDBJ whole genome shotgun (WGS) entry which is preliminary data.</text>
</comment>
<dbReference type="AlphaFoldDB" id="A0AAP0M278"/>
<protein>
    <submittedName>
        <fullName evidence="1">Uncharacterized protein</fullName>
    </submittedName>
</protein>
<dbReference type="PANTHER" id="PTHR38360:SF1">
    <property type="entry name" value="F12P19.7"/>
    <property type="match status" value="1"/>
</dbReference>
<reference evidence="1 2" key="1">
    <citation type="submission" date="2024-05" db="EMBL/GenBank/DDBJ databases">
        <title>Haplotype-resolved chromosome-level genome assembly of Huyou (Citrus changshanensis).</title>
        <authorList>
            <person name="Miao C."/>
            <person name="Chen W."/>
            <person name="Wu Y."/>
            <person name="Wang L."/>
            <person name="Zhao S."/>
            <person name="Grierson D."/>
            <person name="Xu C."/>
            <person name="Chen K."/>
        </authorList>
    </citation>
    <scope>NUCLEOTIDE SEQUENCE [LARGE SCALE GENOMIC DNA]</scope>
    <source>
        <strain evidence="1">01-14</strain>
        <tissue evidence="1">Leaf</tissue>
    </source>
</reference>
<gene>
    <name evidence="1" type="ORF">WN944_004977</name>
</gene>
<dbReference type="PANTHER" id="PTHR38360">
    <property type="entry name" value="OS03G0120000 PROTEIN"/>
    <property type="match status" value="1"/>
</dbReference>
<organism evidence="1 2">
    <name type="scientific">Citrus x changshan-huyou</name>
    <dbReference type="NCBI Taxonomy" id="2935761"/>
    <lineage>
        <taxon>Eukaryota</taxon>
        <taxon>Viridiplantae</taxon>
        <taxon>Streptophyta</taxon>
        <taxon>Embryophyta</taxon>
        <taxon>Tracheophyta</taxon>
        <taxon>Spermatophyta</taxon>
        <taxon>Magnoliopsida</taxon>
        <taxon>eudicotyledons</taxon>
        <taxon>Gunneridae</taxon>
        <taxon>Pentapetalae</taxon>
        <taxon>rosids</taxon>
        <taxon>malvids</taxon>
        <taxon>Sapindales</taxon>
        <taxon>Rutaceae</taxon>
        <taxon>Aurantioideae</taxon>
        <taxon>Citrus</taxon>
    </lineage>
</organism>
<keyword evidence="2" id="KW-1185">Reference proteome</keyword>
<sequence length="75" mass="8462">MAFVWFEQTEDWFDGAVSQPQLVLADLTEALFPTGNYTITYFRNIAKGEGVVNIDAKMCDRDTSIPMEPTILPCQ</sequence>
<evidence type="ECO:0000313" key="2">
    <source>
        <dbReference type="Proteomes" id="UP001428341"/>
    </source>
</evidence>
<name>A0AAP0M278_9ROSI</name>
<accession>A0AAP0M278</accession>
<dbReference type="EMBL" id="JBCGBO010000006">
    <property type="protein sequence ID" value="KAK9194273.1"/>
    <property type="molecule type" value="Genomic_DNA"/>
</dbReference>
<proteinExistence type="predicted"/>
<evidence type="ECO:0000313" key="1">
    <source>
        <dbReference type="EMBL" id="KAK9194273.1"/>
    </source>
</evidence>